<dbReference type="EMBL" id="JAMZMM010000471">
    <property type="protein sequence ID" value="MCP2732073.1"/>
    <property type="molecule type" value="Genomic_DNA"/>
</dbReference>
<evidence type="ECO:0000313" key="3">
    <source>
        <dbReference type="Proteomes" id="UP001204953"/>
    </source>
</evidence>
<feature type="domain" description="DUF4351" evidence="1">
    <location>
        <begin position="2"/>
        <end position="37"/>
    </location>
</feature>
<reference evidence="2" key="1">
    <citation type="submission" date="2022-06" db="EMBL/GenBank/DDBJ databases">
        <title>New cyanobacteria of genus Symplocastrum in benthos of Lake Baikal.</title>
        <authorList>
            <person name="Sorokovikova E."/>
            <person name="Tikhonova I."/>
            <person name="Krasnopeev A."/>
            <person name="Evseev P."/>
            <person name="Gladkikh A."/>
            <person name="Belykh O."/>
        </authorList>
    </citation>
    <scope>NUCLEOTIDE SEQUENCE</scope>
    <source>
        <strain evidence="2">BBK-W-15</strain>
    </source>
</reference>
<protein>
    <submittedName>
        <fullName evidence="2">DUF4351 domain-containing protein</fullName>
    </submittedName>
</protein>
<accession>A0AAE3KRV9</accession>
<evidence type="ECO:0000313" key="2">
    <source>
        <dbReference type="EMBL" id="MCP2732073.1"/>
    </source>
</evidence>
<dbReference type="InterPro" id="IPR025587">
    <property type="entry name" value="DUF4351"/>
</dbReference>
<dbReference type="AlphaFoldDB" id="A0AAE3KRV9"/>
<gene>
    <name evidence="2" type="ORF">NJ959_26955</name>
</gene>
<name>A0AAE3KRV9_9CYAN</name>
<organism evidence="2 3">
    <name type="scientific">Limnofasciculus baicalensis BBK-W-15</name>
    <dbReference type="NCBI Taxonomy" id="2699891"/>
    <lineage>
        <taxon>Bacteria</taxon>
        <taxon>Bacillati</taxon>
        <taxon>Cyanobacteriota</taxon>
        <taxon>Cyanophyceae</taxon>
        <taxon>Coleofasciculales</taxon>
        <taxon>Coleofasciculaceae</taxon>
        <taxon>Limnofasciculus</taxon>
        <taxon>Limnofasciculus baicalensis</taxon>
    </lineage>
</organism>
<sequence length="43" mass="4661">MAPDMKTRILQLSSSQLENLGEAVLDFSNLEDLIGWLVGGGEL</sequence>
<comment type="caution">
    <text evidence="2">The sequence shown here is derived from an EMBL/GenBank/DDBJ whole genome shotgun (WGS) entry which is preliminary data.</text>
</comment>
<evidence type="ECO:0000259" key="1">
    <source>
        <dbReference type="Pfam" id="PF14261"/>
    </source>
</evidence>
<keyword evidence="3" id="KW-1185">Reference proteome</keyword>
<dbReference type="Pfam" id="PF14261">
    <property type="entry name" value="DUF4351"/>
    <property type="match status" value="1"/>
</dbReference>
<dbReference type="Proteomes" id="UP001204953">
    <property type="component" value="Unassembled WGS sequence"/>
</dbReference>
<proteinExistence type="predicted"/>